<dbReference type="EMBL" id="CP045121">
    <property type="protein sequence ID" value="QIN77487.1"/>
    <property type="molecule type" value="Genomic_DNA"/>
</dbReference>
<dbReference type="Pfam" id="PF02515">
    <property type="entry name" value="CoA_transf_3"/>
    <property type="match status" value="1"/>
</dbReference>
<reference evidence="3 4" key="1">
    <citation type="submission" date="2019-10" db="EMBL/GenBank/DDBJ databases">
        <title>Rubrobacter sp nov SCSIO 52915 isolated from a deep-sea sediment in the South China Sea.</title>
        <authorList>
            <person name="Chen R.W."/>
        </authorList>
    </citation>
    <scope>NUCLEOTIDE SEQUENCE [LARGE SCALE GENOMIC DNA]</scope>
    <source>
        <strain evidence="3 4">SCSIO 52915</strain>
    </source>
</reference>
<dbReference type="PANTHER" id="PTHR48207:SF4">
    <property type="entry name" value="BLL6097 PROTEIN"/>
    <property type="match status" value="1"/>
</dbReference>
<dbReference type="Gene3D" id="3.30.1540.10">
    <property type="entry name" value="formyl-coa transferase, domain 3"/>
    <property type="match status" value="1"/>
</dbReference>
<evidence type="ECO:0000313" key="3">
    <source>
        <dbReference type="EMBL" id="QIN77487.1"/>
    </source>
</evidence>
<feature type="compositionally biased region" description="Basic and acidic residues" evidence="2">
    <location>
        <begin position="264"/>
        <end position="284"/>
    </location>
</feature>
<accession>A0A6G8PTF6</accession>
<keyword evidence="4" id="KW-1185">Reference proteome</keyword>
<dbReference type="Proteomes" id="UP000502706">
    <property type="component" value="Chromosome"/>
</dbReference>
<dbReference type="SUPFAM" id="SSF89796">
    <property type="entry name" value="CoA-transferase family III (CaiB/BaiF)"/>
    <property type="match status" value="1"/>
</dbReference>
<evidence type="ECO:0008006" key="5">
    <source>
        <dbReference type="Google" id="ProtNLM"/>
    </source>
</evidence>
<keyword evidence="1" id="KW-0808">Transferase</keyword>
<evidence type="ECO:0000256" key="1">
    <source>
        <dbReference type="ARBA" id="ARBA00022679"/>
    </source>
</evidence>
<dbReference type="PANTHER" id="PTHR48207">
    <property type="entry name" value="SUCCINATE--HYDROXYMETHYLGLUTARATE COA-TRANSFERASE"/>
    <property type="match status" value="1"/>
</dbReference>
<organism evidence="3 4">
    <name type="scientific">Rubrobacter marinus</name>
    <dbReference type="NCBI Taxonomy" id="2653852"/>
    <lineage>
        <taxon>Bacteria</taxon>
        <taxon>Bacillati</taxon>
        <taxon>Actinomycetota</taxon>
        <taxon>Rubrobacteria</taxon>
        <taxon>Rubrobacterales</taxon>
        <taxon>Rubrobacteraceae</taxon>
        <taxon>Rubrobacter</taxon>
    </lineage>
</organism>
<dbReference type="KEGG" id="rmar:GBA65_02080"/>
<gene>
    <name evidence="3" type="ORF">GBA65_02080</name>
</gene>
<protein>
    <recommendedName>
        <fullName evidence="5">CoA transferase</fullName>
    </recommendedName>
</protein>
<proteinExistence type="predicted"/>
<dbReference type="GO" id="GO:0008410">
    <property type="term" value="F:CoA-transferase activity"/>
    <property type="evidence" value="ECO:0007669"/>
    <property type="project" value="TreeGrafter"/>
</dbReference>
<dbReference type="AlphaFoldDB" id="A0A6G8PTF6"/>
<dbReference type="Gene3D" id="3.40.50.10540">
    <property type="entry name" value="Crotonobetainyl-coa:carnitine coa-transferase, domain 1"/>
    <property type="match status" value="1"/>
</dbReference>
<name>A0A6G8PTF6_9ACTN</name>
<dbReference type="InterPro" id="IPR044855">
    <property type="entry name" value="CoA-Trfase_III_dom3_sf"/>
</dbReference>
<feature type="region of interest" description="Disordered" evidence="2">
    <location>
        <begin position="254"/>
        <end position="284"/>
    </location>
</feature>
<dbReference type="InterPro" id="IPR003673">
    <property type="entry name" value="CoA-Trfase_fam_III"/>
</dbReference>
<dbReference type="InterPro" id="IPR023606">
    <property type="entry name" value="CoA-Trfase_III_dom_1_sf"/>
</dbReference>
<evidence type="ECO:0000256" key="2">
    <source>
        <dbReference type="SAM" id="MobiDB-lite"/>
    </source>
</evidence>
<sequence length="284" mass="31465">MVERLGADYESLRAINPTLVYCSISGFGQDSPYKDRPGHDIDYMALSGALAMTGRVEEDPPEGHVQKIPVSDFAAGLFAANAILAALAAEERESVYIDVSMTDLVLTWAALKSGHFFGGTEPKKPTVEAHYGVFGTKDGGYVALGVIEDHFWQRLCRYFGWDDFLEDPELATYEDRNRHAERILPRLRAAVAKKERGEIVEDLLALNVPCSPVQNWAEVTEDPHVRSRGLLGRETDAESQGYTSVEIPYRYKGFEPPGLKRAPRLGEHDTEVLGPLRDGRRSGG</sequence>
<dbReference type="InterPro" id="IPR050483">
    <property type="entry name" value="CoA-transferase_III_domain"/>
</dbReference>
<evidence type="ECO:0000313" key="4">
    <source>
        <dbReference type="Proteomes" id="UP000502706"/>
    </source>
</evidence>
<dbReference type="RefSeq" id="WP_166395168.1">
    <property type="nucleotide sequence ID" value="NZ_CP045121.1"/>
</dbReference>